<evidence type="ECO:0000313" key="8">
    <source>
        <dbReference type="EMBL" id="OSC42722.1"/>
    </source>
</evidence>
<dbReference type="RefSeq" id="WP_085323730.1">
    <property type="nucleotide sequence ID" value="NZ_NCXP01000002.1"/>
</dbReference>
<dbReference type="NCBIfam" id="NF006766">
    <property type="entry name" value="PRK09288.1"/>
    <property type="match status" value="1"/>
</dbReference>
<dbReference type="PROSITE" id="PS50975">
    <property type="entry name" value="ATP_GRASP"/>
    <property type="match status" value="1"/>
</dbReference>
<evidence type="ECO:0000256" key="2">
    <source>
        <dbReference type="ARBA" id="ARBA00022741"/>
    </source>
</evidence>
<dbReference type="AlphaFoldDB" id="A0A1X2LZM5"/>
<evidence type="ECO:0000256" key="6">
    <source>
        <dbReference type="SAM" id="MobiDB-lite"/>
    </source>
</evidence>
<keyword evidence="2 5" id="KW-0547">Nucleotide-binding</keyword>
<keyword evidence="9" id="KW-1185">Reference proteome</keyword>
<evidence type="ECO:0000256" key="1">
    <source>
        <dbReference type="ARBA" id="ARBA00022598"/>
    </source>
</evidence>
<evidence type="ECO:0000259" key="7">
    <source>
        <dbReference type="PROSITE" id="PS50975"/>
    </source>
</evidence>
<accession>A0A1X2LZM5</accession>
<dbReference type="GO" id="GO:0005524">
    <property type="term" value="F:ATP binding"/>
    <property type="evidence" value="ECO:0007669"/>
    <property type="project" value="UniProtKB-UniRule"/>
</dbReference>
<dbReference type="Gene3D" id="3.40.50.20">
    <property type="match status" value="1"/>
</dbReference>
<dbReference type="GO" id="GO:0005829">
    <property type="term" value="C:cytosol"/>
    <property type="evidence" value="ECO:0007669"/>
    <property type="project" value="TreeGrafter"/>
</dbReference>
<feature type="region of interest" description="Disordered" evidence="6">
    <location>
        <begin position="1"/>
        <end position="28"/>
    </location>
</feature>
<dbReference type="PANTHER" id="PTHR43055:SF1">
    <property type="entry name" value="FORMATE-DEPENDENT PHOSPHORIBOSYLGLYCINAMIDE FORMYLTRANSFERASE"/>
    <property type="match status" value="1"/>
</dbReference>
<keyword evidence="1" id="KW-0436">Ligase</keyword>
<proteinExistence type="predicted"/>
<evidence type="ECO:0000256" key="4">
    <source>
        <dbReference type="ARBA" id="ARBA00022840"/>
    </source>
</evidence>
<keyword evidence="3" id="KW-0658">Purine biosynthesis</keyword>
<comment type="caution">
    <text evidence="8">The sequence shown here is derived from an EMBL/GenBank/DDBJ whole genome shotgun (WGS) entry which is preliminary data.</text>
</comment>
<name>A0A1X2LZM5_9MYCO</name>
<dbReference type="InterPro" id="IPR003135">
    <property type="entry name" value="ATP-grasp_carboxylate-amine"/>
</dbReference>
<dbReference type="GO" id="GO:0006164">
    <property type="term" value="P:purine nucleotide biosynthetic process"/>
    <property type="evidence" value="ECO:0007669"/>
    <property type="project" value="UniProtKB-KW"/>
</dbReference>
<dbReference type="Gene3D" id="3.30.1490.20">
    <property type="entry name" value="ATP-grasp fold, A domain"/>
    <property type="match status" value="1"/>
</dbReference>
<dbReference type="Proteomes" id="UP000193247">
    <property type="component" value="Unassembled WGS sequence"/>
</dbReference>
<dbReference type="InterPro" id="IPR016185">
    <property type="entry name" value="PreATP-grasp_dom_sf"/>
</dbReference>
<sequence length="446" mass="46616">MSWLTEGQHEPTARHARPTAPEDDKTTAFNVAPVMKPIPPRPEPEVESEVVPRVMLLGGGESSRELAIALQGLGAEVIAVDGYAGAPAHRVADQSVVVAMTDAEELTAVIRRLRPDFAVTVDDAVSPAALAGVGSQADSEFTELVPNARSVRLVADREGLRRLAADQLGLPTAPFWFVGSLGELEAVAAHAGFPLLVKPVAGGQGGQGSSVVAGPGEVEAAWQRAVAPQAEPEAGGAGPRVWAESVVEVEFLVTMIVVCRDGPTGPVMEFCAPIGHRDADAGGLESWQPQQMSTAARDAARSIAARIVKALGGRGVYCVELMINGDEVYFADVTVCPAESAWVTVRSQRLSVFELQARATLGLAVDTMMISPGAARMMNPSRTAGRASIGVPDAEALTHALGVPESDVRVFGRGLGVALATAPELATARDRAREVASRLNVRDSRG</sequence>
<feature type="domain" description="ATP-grasp" evidence="7">
    <location>
        <begin position="162"/>
        <end position="361"/>
    </location>
</feature>
<evidence type="ECO:0000256" key="3">
    <source>
        <dbReference type="ARBA" id="ARBA00022755"/>
    </source>
</evidence>
<dbReference type="PANTHER" id="PTHR43055">
    <property type="entry name" value="FORMATE-DEPENDENT PHOSPHORIBOSYLGLYCINAMIDE FORMYLTRANSFERASE"/>
    <property type="match status" value="1"/>
</dbReference>
<dbReference type="OrthoDB" id="9804625at2"/>
<dbReference type="SUPFAM" id="SSF52440">
    <property type="entry name" value="PreATP-grasp domain"/>
    <property type="match status" value="1"/>
</dbReference>
<dbReference type="Gene3D" id="3.30.470.20">
    <property type="entry name" value="ATP-grasp fold, B domain"/>
    <property type="match status" value="1"/>
</dbReference>
<dbReference type="STRING" id="1430326.B8W66_04095"/>
<reference evidence="8 9" key="1">
    <citation type="submission" date="2017-04" db="EMBL/GenBank/DDBJ databases">
        <title>The new phylogeny of genus Mycobacterium.</title>
        <authorList>
            <person name="Tortoli E."/>
            <person name="Trovato A."/>
            <person name="Cirillo D.M."/>
        </authorList>
    </citation>
    <scope>NUCLEOTIDE SEQUENCE [LARGE SCALE GENOMIC DNA]</scope>
    <source>
        <strain evidence="8 9">TBL 1200985</strain>
    </source>
</reference>
<dbReference type="Pfam" id="PF02222">
    <property type="entry name" value="ATP-grasp"/>
    <property type="match status" value="1"/>
</dbReference>
<dbReference type="GO" id="GO:0046872">
    <property type="term" value="F:metal ion binding"/>
    <property type="evidence" value="ECO:0007669"/>
    <property type="project" value="InterPro"/>
</dbReference>
<keyword evidence="8" id="KW-0808">Transferase</keyword>
<dbReference type="InterPro" id="IPR013815">
    <property type="entry name" value="ATP_grasp_subdomain_1"/>
</dbReference>
<gene>
    <name evidence="8" type="ORF">B8W66_04095</name>
</gene>
<dbReference type="InterPro" id="IPR011761">
    <property type="entry name" value="ATP-grasp"/>
</dbReference>
<evidence type="ECO:0000256" key="5">
    <source>
        <dbReference type="PROSITE-ProRule" id="PRU00409"/>
    </source>
</evidence>
<keyword evidence="4 5" id="KW-0067">ATP-binding</keyword>
<dbReference type="EMBL" id="NCXP01000002">
    <property type="protein sequence ID" value="OSC42722.1"/>
    <property type="molecule type" value="Genomic_DNA"/>
</dbReference>
<protein>
    <submittedName>
        <fullName evidence="8">Phosphoribosylglycinamide formyltransferase 2</fullName>
    </submittedName>
</protein>
<dbReference type="SUPFAM" id="SSF56059">
    <property type="entry name" value="Glutathione synthetase ATP-binding domain-like"/>
    <property type="match status" value="1"/>
</dbReference>
<evidence type="ECO:0000313" key="9">
    <source>
        <dbReference type="Proteomes" id="UP000193247"/>
    </source>
</evidence>
<dbReference type="GO" id="GO:0016874">
    <property type="term" value="F:ligase activity"/>
    <property type="evidence" value="ECO:0007669"/>
    <property type="project" value="UniProtKB-KW"/>
</dbReference>
<dbReference type="GO" id="GO:0016740">
    <property type="term" value="F:transferase activity"/>
    <property type="evidence" value="ECO:0007669"/>
    <property type="project" value="UniProtKB-KW"/>
</dbReference>
<organism evidence="8 9">
    <name type="scientific">Mycobacterium decipiens</name>
    <dbReference type="NCBI Taxonomy" id="1430326"/>
    <lineage>
        <taxon>Bacteria</taxon>
        <taxon>Bacillati</taxon>
        <taxon>Actinomycetota</taxon>
        <taxon>Actinomycetes</taxon>
        <taxon>Mycobacteriales</taxon>
        <taxon>Mycobacteriaceae</taxon>
        <taxon>Mycobacterium</taxon>
    </lineage>
</organism>